<feature type="transmembrane region" description="Helical" evidence="1">
    <location>
        <begin position="196"/>
        <end position="219"/>
    </location>
</feature>
<dbReference type="RefSeq" id="WP_302110697.1">
    <property type="nucleotide sequence ID" value="NZ_JAUKTR010000006.1"/>
</dbReference>
<feature type="transmembrane region" description="Helical" evidence="1">
    <location>
        <begin position="165"/>
        <end position="189"/>
    </location>
</feature>
<reference evidence="2" key="1">
    <citation type="submission" date="2023-07" db="EMBL/GenBank/DDBJ databases">
        <title>Brevundimonas soil sp. nov., isolated from the soil of chemical plant.</title>
        <authorList>
            <person name="Wu N."/>
        </authorList>
    </citation>
    <scope>NUCLEOTIDE SEQUENCE</scope>
    <source>
        <strain evidence="2">XZ-24</strain>
    </source>
</reference>
<dbReference type="EMBL" id="JAUKTR010000006">
    <property type="protein sequence ID" value="MDO1560265.1"/>
    <property type="molecule type" value="Genomic_DNA"/>
</dbReference>
<protein>
    <recommendedName>
        <fullName evidence="4">ABC-2 family transporter protein</fullName>
    </recommendedName>
</protein>
<gene>
    <name evidence="2" type="ORF">Q0812_12580</name>
</gene>
<keyword evidence="1" id="KW-1133">Transmembrane helix</keyword>
<comment type="caution">
    <text evidence="2">The sequence shown here is derived from an EMBL/GenBank/DDBJ whole genome shotgun (WGS) entry which is preliminary data.</text>
</comment>
<evidence type="ECO:0000313" key="2">
    <source>
        <dbReference type="EMBL" id="MDO1560265.1"/>
    </source>
</evidence>
<keyword evidence="3" id="KW-1185">Reference proteome</keyword>
<name>A0ABT8SNW5_9CAUL</name>
<keyword evidence="1" id="KW-0812">Transmembrane</keyword>
<organism evidence="2 3">
    <name type="scientific">Peiella sedimenti</name>
    <dbReference type="NCBI Taxonomy" id="3061083"/>
    <lineage>
        <taxon>Bacteria</taxon>
        <taxon>Pseudomonadati</taxon>
        <taxon>Pseudomonadota</taxon>
        <taxon>Alphaproteobacteria</taxon>
        <taxon>Caulobacterales</taxon>
        <taxon>Caulobacteraceae</taxon>
        <taxon>Peiella</taxon>
    </lineage>
</organism>
<keyword evidence="1" id="KW-0472">Membrane</keyword>
<feature type="transmembrane region" description="Helical" evidence="1">
    <location>
        <begin position="20"/>
        <end position="43"/>
    </location>
</feature>
<dbReference type="Proteomes" id="UP001169063">
    <property type="component" value="Unassembled WGS sequence"/>
</dbReference>
<evidence type="ECO:0008006" key="4">
    <source>
        <dbReference type="Google" id="ProtNLM"/>
    </source>
</evidence>
<accession>A0ABT8SNW5</accession>
<evidence type="ECO:0000313" key="3">
    <source>
        <dbReference type="Proteomes" id="UP001169063"/>
    </source>
</evidence>
<feature type="transmembrane region" description="Helical" evidence="1">
    <location>
        <begin position="125"/>
        <end position="145"/>
    </location>
</feature>
<proteinExistence type="predicted"/>
<evidence type="ECO:0000256" key="1">
    <source>
        <dbReference type="SAM" id="Phobius"/>
    </source>
</evidence>
<feature type="transmembrane region" description="Helical" evidence="1">
    <location>
        <begin position="260"/>
        <end position="279"/>
    </location>
</feature>
<sequence>MPPIDAIRAEGYRLLRNRAVLFWSVLFAPICAVAFNTIGFLVMRANAAKLQASEIDLPMMRGELDLMEAMIRTASSLAGAPEALFLTVGAATLFACDYRWETWRLLTPRDSRFNLISGKIGVMKLLALVVIIAGILAGVAVSLIQAGVFSRPLTFDGGEDAVVRWLGLIGLAWLRLIQFALVSLLAAVLTRSLMAALLVPLVVGVVQAALPSVLVPMGVPPDSWLTVLLSPGTAYQMLSSPLVATGPGAVSLEAATALKAWLSLALWLTVPAALALLAFSRQDLSKE</sequence>